<reference evidence="3" key="1">
    <citation type="submission" date="2017-02" db="UniProtKB">
        <authorList>
            <consortium name="WormBaseParasite"/>
        </authorList>
    </citation>
    <scope>IDENTIFICATION</scope>
</reference>
<dbReference type="SUPFAM" id="SSF50814">
    <property type="entry name" value="Lipocalins"/>
    <property type="match status" value="1"/>
</dbReference>
<keyword evidence="2" id="KW-1185">Reference proteome</keyword>
<feature type="domain" description="Lipocalin" evidence="1">
    <location>
        <begin position="377"/>
        <end position="538"/>
    </location>
</feature>
<protein>
    <recommendedName>
        <fullName evidence="1">Lipocalin domain-containing protein</fullName>
    </recommendedName>
</protein>
<dbReference type="InterPro" id="IPR056868">
    <property type="entry name" value="Lipocalin_dom_nem"/>
</dbReference>
<dbReference type="AlphaFoldDB" id="A0A0N4ZBD8"/>
<dbReference type="Proteomes" id="UP000038045">
    <property type="component" value="Unplaced"/>
</dbReference>
<dbReference type="Gene3D" id="2.40.128.20">
    <property type="match status" value="1"/>
</dbReference>
<dbReference type="STRING" id="131310.A0A0N4ZBD8"/>
<sequence length="549" mass="59223">MVKFFLVTSIAYIFSFFTITNAQLDAFALPSASRYAAKPTVPPELRGFFELDGHAKELIDTLMGPRPGGYFPEKTFEVASPRQTGVNEPTPQITGVERALENFFKGTPGSSSDLQLPPGFGQGFSLNNNGVPTSFSNSKKPETVIVDEEIEGSGMDIKSSIGGIPKVFPKLPKAPVSSPQVDRKPIIMDRLPQFPQFAANRPEIPDGGLSPTSEIRRAPVNSEQLSSAVVTNSEYGKAGEGLSEEPKSSGGLIGTVLSLFGLNKDGKPADSDTVNKALTNLIGGNDSPLPAKNMISNVLYKALTNGSVQKNNTSTEAPKAADTKNGTVQNIFSKNGTIPLNLSSSQQAAINENLEMIQNLIIQPSSPLCNPKPVPVDDFNMEAFMGQWYQVVYSPPLSSGPCSMLAYKKLADVNNGGVGSIFEIFEYTTDGSPYAKPKISSGYAIIKATGELIFRTSSNSDDVNIHVVHNGPINSNGEYEYSVLSANCNYPIYVFARDPVVYKQKYETIVNRILEKKGMINGFSRLLNIVAPVDSNMCTFPPSLFNLRG</sequence>
<dbReference type="InterPro" id="IPR012674">
    <property type="entry name" value="Calycin"/>
</dbReference>
<evidence type="ECO:0000313" key="2">
    <source>
        <dbReference type="Proteomes" id="UP000038045"/>
    </source>
</evidence>
<dbReference type="WBParaSite" id="PTRK_0000485100.1">
    <property type="protein sequence ID" value="PTRK_0000485100.1"/>
    <property type="gene ID" value="PTRK_0000485100"/>
</dbReference>
<dbReference type="PANTHER" id="PTHR37437:SF4">
    <property type="entry name" value="LIPOCALIN-RELATED PROTEIN"/>
    <property type="match status" value="1"/>
</dbReference>
<organism evidence="2 3">
    <name type="scientific">Parastrongyloides trichosuri</name>
    <name type="common">Possum-specific nematode worm</name>
    <dbReference type="NCBI Taxonomy" id="131310"/>
    <lineage>
        <taxon>Eukaryota</taxon>
        <taxon>Metazoa</taxon>
        <taxon>Ecdysozoa</taxon>
        <taxon>Nematoda</taxon>
        <taxon>Chromadorea</taxon>
        <taxon>Rhabditida</taxon>
        <taxon>Tylenchina</taxon>
        <taxon>Panagrolaimomorpha</taxon>
        <taxon>Strongyloidoidea</taxon>
        <taxon>Strongyloididae</taxon>
        <taxon>Parastrongyloides</taxon>
    </lineage>
</organism>
<name>A0A0N4ZBD8_PARTI</name>
<accession>A0A0N4ZBD8</accession>
<dbReference type="PANTHER" id="PTHR37437">
    <property type="entry name" value="LIPOCALIN-RELATED PROTEIN-RELATED"/>
    <property type="match status" value="1"/>
</dbReference>
<evidence type="ECO:0000259" key="1">
    <source>
        <dbReference type="Pfam" id="PF24976"/>
    </source>
</evidence>
<dbReference type="Pfam" id="PF24976">
    <property type="entry name" value="Lipocalin_10"/>
    <property type="match status" value="1"/>
</dbReference>
<evidence type="ECO:0000313" key="3">
    <source>
        <dbReference type="WBParaSite" id="PTRK_0000485100.1"/>
    </source>
</evidence>
<proteinExistence type="predicted"/>